<dbReference type="Proteomes" id="UP000305282">
    <property type="component" value="Unassembled WGS sequence"/>
</dbReference>
<name>A0A4S5BGY9_9ACTN</name>
<evidence type="ECO:0000256" key="2">
    <source>
        <dbReference type="ARBA" id="ARBA00022692"/>
    </source>
</evidence>
<gene>
    <name evidence="7" type="ORF">E7Y31_22820</name>
</gene>
<evidence type="ECO:0000313" key="7">
    <source>
        <dbReference type="EMBL" id="THJ29791.1"/>
    </source>
</evidence>
<feature type="transmembrane region" description="Helical" evidence="5">
    <location>
        <begin position="48"/>
        <end position="66"/>
    </location>
</feature>
<evidence type="ECO:0000256" key="1">
    <source>
        <dbReference type="ARBA" id="ARBA00004141"/>
    </source>
</evidence>
<feature type="transmembrane region" description="Helical" evidence="5">
    <location>
        <begin position="18"/>
        <end position="36"/>
    </location>
</feature>
<keyword evidence="2 5" id="KW-0812">Transmembrane</keyword>
<evidence type="ECO:0000256" key="3">
    <source>
        <dbReference type="ARBA" id="ARBA00022989"/>
    </source>
</evidence>
<keyword evidence="3 5" id="KW-1133">Transmembrane helix</keyword>
<protein>
    <submittedName>
        <fullName evidence="7">FUSC family protein</fullName>
    </submittedName>
</protein>
<keyword evidence="4 5" id="KW-0472">Membrane</keyword>
<comment type="subcellular location">
    <subcellularLocation>
        <location evidence="1">Membrane</location>
        <topology evidence="1">Multi-pass membrane protein</topology>
    </subcellularLocation>
</comment>
<evidence type="ECO:0000259" key="6">
    <source>
        <dbReference type="Pfam" id="PF13515"/>
    </source>
</evidence>
<organism evidence="7 8">
    <name type="scientific">Candidatus Frankia alpina</name>
    <dbReference type="NCBI Taxonomy" id="2699483"/>
    <lineage>
        <taxon>Bacteria</taxon>
        <taxon>Bacillati</taxon>
        <taxon>Actinomycetota</taxon>
        <taxon>Actinomycetes</taxon>
        <taxon>Frankiales</taxon>
        <taxon>Frankiaceae</taxon>
        <taxon>Frankia</taxon>
    </lineage>
</organism>
<dbReference type="GO" id="GO:0016020">
    <property type="term" value="C:membrane"/>
    <property type="evidence" value="ECO:0007669"/>
    <property type="project" value="UniProtKB-SubCell"/>
</dbReference>
<accession>A0A4S5BGY9</accession>
<dbReference type="EMBL" id="SSXH01001024">
    <property type="protein sequence ID" value="THJ29791.1"/>
    <property type="molecule type" value="Genomic_DNA"/>
</dbReference>
<reference evidence="7 8" key="1">
    <citation type="submission" date="2019-04" db="EMBL/GenBank/DDBJ databases">
        <title>Draft genome sequences for three unisolated Alnus-infective Frankia Sp+ strains, AgTrS, AiOr and AvVan, the first sequenced Frankia strains able to sporulate in-planta.</title>
        <authorList>
            <person name="Bethencourt L."/>
            <person name="Vautrin F."/>
            <person name="Taib N."/>
            <person name="Dubost A."/>
            <person name="Castro-Garcia L."/>
            <person name="Imbaud O."/>
            <person name="Abrouk D."/>
            <person name="Fournier P."/>
            <person name="Briolay J."/>
            <person name="Nguyen A."/>
            <person name="Normand P."/>
            <person name="Fernandez M.P."/>
            <person name="Brochier-Armanet C."/>
            <person name="Herrera-Belaroussi A."/>
        </authorList>
    </citation>
    <scope>NUCLEOTIDE SEQUENCE [LARGE SCALE GENOMIC DNA]</scope>
    <source>
        <strain evidence="7 8">AvVan</strain>
    </source>
</reference>
<comment type="caution">
    <text evidence="7">The sequence shown here is derived from an EMBL/GenBank/DDBJ whole genome shotgun (WGS) entry which is preliminary data.</text>
</comment>
<feature type="domain" description="Integral membrane bound transporter" evidence="6">
    <location>
        <begin position="2"/>
        <end position="60"/>
    </location>
</feature>
<dbReference type="AlphaFoldDB" id="A0A4S5BGY9"/>
<proteinExistence type="predicted"/>
<keyword evidence="8" id="KW-1185">Reference proteome</keyword>
<evidence type="ECO:0000256" key="4">
    <source>
        <dbReference type="ARBA" id="ARBA00023136"/>
    </source>
</evidence>
<dbReference type="Pfam" id="PF13515">
    <property type="entry name" value="FUSC_2"/>
    <property type="match status" value="1"/>
</dbReference>
<evidence type="ECO:0000313" key="8">
    <source>
        <dbReference type="Proteomes" id="UP000305282"/>
    </source>
</evidence>
<dbReference type="InterPro" id="IPR049453">
    <property type="entry name" value="Memb_transporter_dom"/>
</dbReference>
<evidence type="ECO:0000256" key="5">
    <source>
        <dbReference type="SAM" id="Phobius"/>
    </source>
</evidence>
<feature type="non-terminal residue" evidence="7">
    <location>
        <position position="90"/>
    </location>
</feature>
<sequence>MLIFVLLAFGVWPRSVSYAYWTACLTGVLALLYGYYGQAGAGLLRERLAAVALGAAIGLAAAWFVLPVRTGDVLRRRIANLLAALTDYLV</sequence>